<dbReference type="InterPro" id="IPR039968">
    <property type="entry name" value="BcerS-like"/>
</dbReference>
<organism evidence="2 3">
    <name type="scientific">Prosthecochloris marina</name>
    <dbReference type="NCBI Taxonomy" id="2017681"/>
    <lineage>
        <taxon>Bacteria</taxon>
        <taxon>Pseudomonadati</taxon>
        <taxon>Chlorobiota</taxon>
        <taxon>Chlorobiia</taxon>
        <taxon>Chlorobiales</taxon>
        <taxon>Chlorobiaceae</taxon>
        <taxon>Prosthecochloris</taxon>
    </lineage>
</organism>
<protein>
    <recommendedName>
        <fullName evidence="1">N-acetyltransferase domain-containing protein</fullName>
    </recommendedName>
</protein>
<dbReference type="InterPro" id="IPR016181">
    <property type="entry name" value="Acyl_CoA_acyltransferase"/>
</dbReference>
<evidence type="ECO:0000313" key="3">
    <source>
        <dbReference type="Proteomes" id="UP000246278"/>
    </source>
</evidence>
<dbReference type="PANTHER" id="PTHR41368:SF1">
    <property type="entry name" value="PROTEIN YGHO"/>
    <property type="match status" value="1"/>
</dbReference>
<dbReference type="InterPro" id="IPR000182">
    <property type="entry name" value="GNAT_dom"/>
</dbReference>
<dbReference type="RefSeq" id="WP_110022212.1">
    <property type="nucleotide sequence ID" value="NZ_PDNZ01000001.1"/>
</dbReference>
<feature type="domain" description="N-acetyltransferase" evidence="1">
    <location>
        <begin position="202"/>
        <end position="377"/>
    </location>
</feature>
<gene>
    <name evidence="2" type="ORF">CR164_01905</name>
</gene>
<dbReference type="AlphaFoldDB" id="A0A317TBS4"/>
<name>A0A317TBS4_9CHLB</name>
<dbReference type="OrthoDB" id="9806005at2"/>
<dbReference type="PANTHER" id="PTHR41368">
    <property type="entry name" value="PROTEIN YGHO"/>
    <property type="match status" value="1"/>
</dbReference>
<accession>A0A317TBS4</accession>
<proteinExistence type="predicted"/>
<evidence type="ECO:0000259" key="1">
    <source>
        <dbReference type="PROSITE" id="PS51186"/>
    </source>
</evidence>
<dbReference type="EMBL" id="PDNZ01000001">
    <property type="protein sequence ID" value="PWW83331.1"/>
    <property type="molecule type" value="Genomic_DNA"/>
</dbReference>
<dbReference type="PROSITE" id="PS51186">
    <property type="entry name" value="GNAT"/>
    <property type="match status" value="1"/>
</dbReference>
<dbReference type="GO" id="GO:0016747">
    <property type="term" value="F:acyltransferase activity, transferring groups other than amino-acyl groups"/>
    <property type="evidence" value="ECO:0007669"/>
    <property type="project" value="InterPro"/>
</dbReference>
<reference evidence="3" key="1">
    <citation type="submission" date="2017-10" db="EMBL/GenBank/DDBJ databases">
        <authorList>
            <person name="Gaisin V.A."/>
            <person name="Rysina M.S."/>
            <person name="Grouzdev D.S."/>
        </authorList>
    </citation>
    <scope>NUCLEOTIDE SEQUENCE [LARGE SCALE GENOMIC DNA]</scope>
    <source>
        <strain evidence="3">V1</strain>
    </source>
</reference>
<keyword evidence="3" id="KW-1185">Reference proteome</keyword>
<comment type="caution">
    <text evidence="2">The sequence shown here is derived from an EMBL/GenBank/DDBJ whole genome shotgun (WGS) entry which is preliminary data.</text>
</comment>
<dbReference type="Gene3D" id="3.40.630.30">
    <property type="match status" value="1"/>
</dbReference>
<evidence type="ECO:0000313" key="2">
    <source>
        <dbReference type="EMBL" id="PWW83331.1"/>
    </source>
</evidence>
<dbReference type="Proteomes" id="UP000246278">
    <property type="component" value="Unassembled WGS sequence"/>
</dbReference>
<dbReference type="SUPFAM" id="SSF55729">
    <property type="entry name" value="Acyl-CoA N-acyltransferases (Nat)"/>
    <property type="match status" value="1"/>
</dbReference>
<sequence>MSVEIRRVQSKKEKKSFIKFAWKVYRKDSELKKYWVPPVVADYMKTLDKEKYPLYDHADIALFTAWKNGRIAGTIAAVENRRHNEIHKDKTGFWGFFECINDQDVANALFDSASQWLKAKGLDAMRGPVSPSMNDQCGMLVKGFDSSPVFLMLYNPPYYNNLVTNAGHKIGQELLAWYIDQDLIDIKRLSRIAQHVMKREQLSIRTINMKDFDNEAAKIRDIYNRSWEKNWGFVPMTDKEFDFMAKSMKQVAKEHFIYFVEDKEGRPIGFSLTLPDMNIPLKHVNGNPFTPWGLLKFWWYGRNISAFRTIVMGVLPEYRNKGIDSILNAQISEYGGKHGLYSSEMSWVLKSNEAMSKLAKVIGGIPYKEYVIYEKEL</sequence>